<dbReference type="Proteomes" id="UP000294692">
    <property type="component" value="Unassembled WGS sequence"/>
</dbReference>
<sequence length="78" mass="8628">MLKRLYKRFLEWALAPVLRPVTDELGTLQSQAFVVSGEVAILNQAMVGEASIRSSTLKSDDGKVEVDFPGGRLSMNCW</sequence>
<organism evidence="1 2">
    <name type="scientific">Paracandidimonas soli</name>
    <dbReference type="NCBI Taxonomy" id="1917182"/>
    <lineage>
        <taxon>Bacteria</taxon>
        <taxon>Pseudomonadati</taxon>
        <taxon>Pseudomonadota</taxon>
        <taxon>Betaproteobacteria</taxon>
        <taxon>Burkholderiales</taxon>
        <taxon>Alcaligenaceae</taxon>
        <taxon>Paracandidimonas</taxon>
    </lineage>
</organism>
<protein>
    <submittedName>
        <fullName evidence="1">Uncharacterized protein</fullName>
    </submittedName>
</protein>
<dbReference type="EMBL" id="SMBX01000017">
    <property type="protein sequence ID" value="TCU91631.1"/>
    <property type="molecule type" value="Genomic_DNA"/>
</dbReference>
<dbReference type="AlphaFoldDB" id="A0A4R3UM23"/>
<name>A0A4R3UM23_9BURK</name>
<evidence type="ECO:0000313" key="1">
    <source>
        <dbReference type="EMBL" id="TCU91631.1"/>
    </source>
</evidence>
<gene>
    <name evidence="1" type="ORF">EV686_11727</name>
</gene>
<comment type="caution">
    <text evidence="1">The sequence shown here is derived from an EMBL/GenBank/DDBJ whole genome shotgun (WGS) entry which is preliminary data.</text>
</comment>
<dbReference type="RefSeq" id="WP_132478407.1">
    <property type="nucleotide sequence ID" value="NZ_JBHRVM010000001.1"/>
</dbReference>
<keyword evidence="2" id="KW-1185">Reference proteome</keyword>
<proteinExistence type="predicted"/>
<reference evidence="1 2" key="1">
    <citation type="submission" date="2019-03" db="EMBL/GenBank/DDBJ databases">
        <title>Genomic Encyclopedia of Type Strains, Phase IV (KMG-IV): sequencing the most valuable type-strain genomes for metagenomic binning, comparative biology and taxonomic classification.</title>
        <authorList>
            <person name="Goeker M."/>
        </authorList>
    </citation>
    <scope>NUCLEOTIDE SEQUENCE [LARGE SCALE GENOMIC DNA]</scope>
    <source>
        <strain evidence="1 2">DSM 100048</strain>
    </source>
</reference>
<evidence type="ECO:0000313" key="2">
    <source>
        <dbReference type="Proteomes" id="UP000294692"/>
    </source>
</evidence>
<accession>A0A4R3UM23</accession>